<dbReference type="AlphaFoldDB" id="A0A9W8L870"/>
<sequence length="396" mass="44137">MTLQPQFQSLPIVVTEKIIEYLEGRPRNSVFDVTYPVWPTDFLYLGIHKTCLVRQVVVTAPSWKDMLNKNSRETIAWSRYSGAIFPLATKLVVELNKFKPARSSLYANPINHTCTFGSAPKRQRAVDYARTLLRPTLAVTGVSVVAISLDISGAYPFADDALFRGNRDDALFRGNRGMLHRLSIPFSAIAKNALGRFNVLERNGITWMNPIHTVQISGTPWFAPSDNFVREQVHGILKASTTLQLGCDTSIGLMFTALCTAPNTAILQHLTLSDKRCALADIISIVYALTSLVSLTSQICGVETEIELIPENEHPSTLYETYYPLSSNFRKLRVPSVANADIGRVSIVAMQIAIVCPSFAYVDLPYELCEEFRGSVTWSTNNDLFKSYGDALRRLM</sequence>
<evidence type="ECO:0000313" key="1">
    <source>
        <dbReference type="EMBL" id="KAJ2749305.1"/>
    </source>
</evidence>
<gene>
    <name evidence="1" type="ORF">GGI19_005726</name>
</gene>
<name>A0A9W8L870_9FUNG</name>
<protein>
    <submittedName>
        <fullName evidence="1">Uncharacterized protein</fullName>
    </submittedName>
</protein>
<evidence type="ECO:0000313" key="2">
    <source>
        <dbReference type="Proteomes" id="UP001140011"/>
    </source>
</evidence>
<dbReference type="EMBL" id="JANBUH010000822">
    <property type="protein sequence ID" value="KAJ2749305.1"/>
    <property type="molecule type" value="Genomic_DNA"/>
</dbReference>
<reference evidence="1" key="1">
    <citation type="submission" date="2022-07" db="EMBL/GenBank/DDBJ databases">
        <title>Phylogenomic reconstructions and comparative analyses of Kickxellomycotina fungi.</title>
        <authorList>
            <person name="Reynolds N.K."/>
            <person name="Stajich J.E."/>
            <person name="Barry K."/>
            <person name="Grigoriev I.V."/>
            <person name="Crous P."/>
            <person name="Smith M.E."/>
        </authorList>
    </citation>
    <scope>NUCLEOTIDE SEQUENCE</scope>
    <source>
        <strain evidence="1">BCRC 34297</strain>
    </source>
</reference>
<keyword evidence="2" id="KW-1185">Reference proteome</keyword>
<organism evidence="1 2">
    <name type="scientific">Coemansia pectinata</name>
    <dbReference type="NCBI Taxonomy" id="1052879"/>
    <lineage>
        <taxon>Eukaryota</taxon>
        <taxon>Fungi</taxon>
        <taxon>Fungi incertae sedis</taxon>
        <taxon>Zoopagomycota</taxon>
        <taxon>Kickxellomycotina</taxon>
        <taxon>Kickxellomycetes</taxon>
        <taxon>Kickxellales</taxon>
        <taxon>Kickxellaceae</taxon>
        <taxon>Coemansia</taxon>
    </lineage>
</organism>
<accession>A0A9W8L870</accession>
<dbReference type="OrthoDB" id="5722459at2759"/>
<comment type="caution">
    <text evidence="1">The sequence shown here is derived from an EMBL/GenBank/DDBJ whole genome shotgun (WGS) entry which is preliminary data.</text>
</comment>
<dbReference type="Proteomes" id="UP001140011">
    <property type="component" value="Unassembled WGS sequence"/>
</dbReference>
<proteinExistence type="predicted"/>